<dbReference type="RefSeq" id="WP_407050143.1">
    <property type="nucleotide sequence ID" value="NZ_CP158568.1"/>
</dbReference>
<dbReference type="PANTHER" id="PTHR39673:SF5">
    <property type="entry name" value="TUNGSTEN-CONTAINING FORMYLMETHANOFURAN DEHYDROGENASE 2 SUBUNIT C"/>
    <property type="match status" value="1"/>
</dbReference>
<name>A0AAU7XAS1_9HYPH</name>
<dbReference type="SUPFAM" id="SSF69336">
    <property type="entry name" value="Alpha subunit of glutamate synthase, C-terminal domain"/>
    <property type="match status" value="1"/>
</dbReference>
<dbReference type="Gene3D" id="2.160.20.60">
    <property type="entry name" value="Glutamate synthase, alpha subunit, C-terminal domain"/>
    <property type="match status" value="2"/>
</dbReference>
<dbReference type="GO" id="GO:0018493">
    <property type="term" value="F:formylmethanofuran dehydrogenase activity"/>
    <property type="evidence" value="ECO:0007669"/>
    <property type="project" value="UniProtKB-EC"/>
</dbReference>
<dbReference type="AlphaFoldDB" id="A0AAU7XAS1"/>
<dbReference type="EC" id="1.2.7.12" evidence="1"/>
<proteinExistence type="predicted"/>
<dbReference type="GO" id="GO:0046914">
    <property type="term" value="F:transition metal ion binding"/>
    <property type="evidence" value="ECO:0007669"/>
    <property type="project" value="InterPro"/>
</dbReference>
<sequence length="266" mass="26874">MALTFRLKAQVPERLDLSGLTPVALAGKSLGEIAALVIGTTRLAPSVGDLFDVSGTPDDTIRFEGGSERFDGIGTKLAGGTIVVEGDAGARLGTGMKSGTISVAGSVGPHAATAMTGGRIEIGGDAGDFLGGAIHGAMAGQQGGFVLVRGRIGDRAGDRMKRGTIVSLTGVGADVGSRMSGGTIIAPVSGPRPGTLMKRGTLILAEPGELAPTFVDTGSWAATFAMLLKRWIAAEAPDAAHLIPLRARRYRGDMAAVGKSELLVGA</sequence>
<gene>
    <name evidence="1" type="ORF">ABS361_01765</name>
</gene>
<dbReference type="EMBL" id="CP158568">
    <property type="protein sequence ID" value="XBY45050.1"/>
    <property type="molecule type" value="Genomic_DNA"/>
</dbReference>
<dbReference type="InterPro" id="IPR017550">
    <property type="entry name" value="Formylmethanofuran_DH_suC"/>
</dbReference>
<protein>
    <submittedName>
        <fullName evidence="1">Formylmethanofuran dehydrogenase subunit C</fullName>
        <ecNumber evidence="1">1.2.7.12</ecNumber>
    </submittedName>
</protein>
<dbReference type="GO" id="GO:0015948">
    <property type="term" value="P:methanogenesis"/>
    <property type="evidence" value="ECO:0007669"/>
    <property type="project" value="InterPro"/>
</dbReference>
<keyword evidence="1" id="KW-0560">Oxidoreductase</keyword>
<dbReference type="PANTHER" id="PTHR39673">
    <property type="entry name" value="TUNGSTEN FORMYLMETHANOFURAN DEHYDROGENASE, SUBUNIT C (FWDC)"/>
    <property type="match status" value="1"/>
</dbReference>
<evidence type="ECO:0000313" key="1">
    <source>
        <dbReference type="EMBL" id="XBY45050.1"/>
    </source>
</evidence>
<dbReference type="KEGG" id="mflg:ABS361_01765"/>
<reference evidence="1" key="1">
    <citation type="submission" date="2024-06" db="EMBL/GenBank/DDBJ databases">
        <title>Methylostella associata gen. nov., sp. nov., a novel Ancalomicrobiaceae-affiliated facultatively methylotrophic bacteria that feed on methanotrophs of the genus Methylococcus.</title>
        <authorList>
            <person name="Saltykova V."/>
            <person name="Danilova O.V."/>
            <person name="Oshkin I.Y."/>
            <person name="Belova S.E."/>
            <person name="Pimenov N.V."/>
            <person name="Dedysh S.N."/>
        </authorList>
    </citation>
    <scope>NUCLEOTIDE SEQUENCE</scope>
    <source>
        <strain evidence="1">S20</strain>
    </source>
</reference>
<dbReference type="InterPro" id="IPR036485">
    <property type="entry name" value="Glu_synth_asu_C_sf"/>
</dbReference>
<organism evidence="1">
    <name type="scientific">Methyloraptor flagellatus</name>
    <dbReference type="NCBI Taxonomy" id="3162530"/>
    <lineage>
        <taxon>Bacteria</taxon>
        <taxon>Pseudomonadati</taxon>
        <taxon>Pseudomonadota</taxon>
        <taxon>Alphaproteobacteria</taxon>
        <taxon>Hyphomicrobiales</taxon>
        <taxon>Ancalomicrobiaceae</taxon>
        <taxon>Methyloraptor</taxon>
    </lineage>
</organism>
<accession>A0AAU7XAS1</accession>
<dbReference type="NCBIfam" id="TIGR03122">
    <property type="entry name" value="one_C_dehyd_C"/>
    <property type="match status" value="1"/>
</dbReference>